<dbReference type="Proteomes" id="UP000571817">
    <property type="component" value="Unassembled WGS sequence"/>
</dbReference>
<sequence length="172" mass="19154">MNVHLLFSHPWTWLTGVLLLVLVHGVAPQLLLRLALACYPRHDPRRRELLADYATVPVKERPRWVLDVLTAGVLDGLRLRMRESRATEDGVAERPEEMGLSDILDRPTLVVWSALLASVVVEGFLMLFWPQSLAAMVGALVSCGVMAVAVGRLRWLARRHLALLADDVHGDA</sequence>
<dbReference type="RefSeq" id="WP_179483942.1">
    <property type="nucleotide sequence ID" value="NZ_JACCFW010000003.1"/>
</dbReference>
<comment type="caution">
    <text evidence="2">The sequence shown here is derived from an EMBL/GenBank/DDBJ whole genome shotgun (WGS) entry which is preliminary data.</text>
</comment>
<keyword evidence="3" id="KW-1185">Reference proteome</keyword>
<accession>A0A853DP53</accession>
<proteinExistence type="predicted"/>
<dbReference type="AlphaFoldDB" id="A0A853DP53"/>
<name>A0A853DP53_9MICO</name>
<evidence type="ECO:0000256" key="1">
    <source>
        <dbReference type="SAM" id="Phobius"/>
    </source>
</evidence>
<evidence type="ECO:0000313" key="3">
    <source>
        <dbReference type="Proteomes" id="UP000571817"/>
    </source>
</evidence>
<evidence type="ECO:0000313" key="2">
    <source>
        <dbReference type="EMBL" id="NYJ76551.1"/>
    </source>
</evidence>
<keyword evidence="1" id="KW-0472">Membrane</keyword>
<reference evidence="2 3" key="1">
    <citation type="submission" date="2020-07" db="EMBL/GenBank/DDBJ databases">
        <title>Sequencing the genomes of 1000 actinobacteria strains.</title>
        <authorList>
            <person name="Klenk H.-P."/>
        </authorList>
    </citation>
    <scope>NUCLEOTIDE SEQUENCE [LARGE SCALE GENOMIC DNA]</scope>
    <source>
        <strain evidence="2 3">DSM 29531</strain>
    </source>
</reference>
<feature type="transmembrane region" description="Helical" evidence="1">
    <location>
        <begin position="135"/>
        <end position="153"/>
    </location>
</feature>
<feature type="transmembrane region" description="Helical" evidence="1">
    <location>
        <begin position="109"/>
        <end position="129"/>
    </location>
</feature>
<organism evidence="2 3">
    <name type="scientific">Allobranchiibius huperziae</name>
    <dbReference type="NCBI Taxonomy" id="1874116"/>
    <lineage>
        <taxon>Bacteria</taxon>
        <taxon>Bacillati</taxon>
        <taxon>Actinomycetota</taxon>
        <taxon>Actinomycetes</taxon>
        <taxon>Micrococcales</taxon>
        <taxon>Dermacoccaceae</taxon>
        <taxon>Allobranchiibius</taxon>
    </lineage>
</organism>
<protein>
    <submittedName>
        <fullName evidence="2">Uncharacterized protein</fullName>
    </submittedName>
</protein>
<keyword evidence="1" id="KW-1133">Transmembrane helix</keyword>
<gene>
    <name evidence="2" type="ORF">HNR15_003569</name>
</gene>
<feature type="transmembrane region" description="Helical" evidence="1">
    <location>
        <begin position="12"/>
        <end position="36"/>
    </location>
</feature>
<keyword evidence="1" id="KW-0812">Transmembrane</keyword>
<dbReference type="EMBL" id="JACCFW010000003">
    <property type="protein sequence ID" value="NYJ76551.1"/>
    <property type="molecule type" value="Genomic_DNA"/>
</dbReference>